<evidence type="ECO:0000313" key="4">
    <source>
        <dbReference type="Proteomes" id="UP000189670"/>
    </source>
</evidence>
<dbReference type="InterPro" id="IPR007842">
    <property type="entry name" value="HEPN_dom"/>
</dbReference>
<evidence type="ECO:0000259" key="2">
    <source>
        <dbReference type="Pfam" id="PF05168"/>
    </source>
</evidence>
<dbReference type="PANTHER" id="PTHR36565:SF1">
    <property type="entry name" value="UPF0332 PROTEIN TM_1000"/>
    <property type="match status" value="1"/>
</dbReference>
<proteinExistence type="inferred from homology"/>
<sequence>MSNEYKALIQYRIEQANESLDSAEILFKNEKYRPSVNRSYYAMFYAILALIIPTEHKTSKHSGAISIFNKEYVKTGIFDKDFSRWLREAFDMRQRADYQELFIISRERASDILNNAKKFVNGISRELEK</sequence>
<dbReference type="Pfam" id="PF05168">
    <property type="entry name" value="HEPN"/>
    <property type="match status" value="1"/>
</dbReference>
<name>A0A1V1NSD7_9BACT</name>
<feature type="domain" description="HEPN" evidence="2">
    <location>
        <begin position="10"/>
        <end position="121"/>
    </location>
</feature>
<evidence type="ECO:0000313" key="3">
    <source>
        <dbReference type="EMBL" id="ETR65473.1"/>
    </source>
</evidence>
<dbReference type="Gene3D" id="1.20.120.330">
    <property type="entry name" value="Nucleotidyltransferases domain 2"/>
    <property type="match status" value="1"/>
</dbReference>
<reference evidence="4" key="1">
    <citation type="submission" date="2012-11" db="EMBL/GenBank/DDBJ databases">
        <authorList>
            <person name="Lucero-Rivera Y.E."/>
            <person name="Tovar-Ramirez D."/>
        </authorList>
    </citation>
    <scope>NUCLEOTIDE SEQUENCE [LARGE SCALE GENOMIC DNA]</scope>
    <source>
        <strain evidence="4">Araruama</strain>
    </source>
</reference>
<gene>
    <name evidence="3" type="ORF">OMM_14194</name>
</gene>
<protein>
    <submittedName>
        <fullName evidence="3">HEPN domain protein</fullName>
    </submittedName>
</protein>
<evidence type="ECO:0000256" key="1">
    <source>
        <dbReference type="ARBA" id="ARBA00038248"/>
    </source>
</evidence>
<dbReference type="AlphaFoldDB" id="A0A1V1NSD7"/>
<dbReference type="EMBL" id="ATBP01002787">
    <property type="protein sequence ID" value="ETR65473.1"/>
    <property type="molecule type" value="Genomic_DNA"/>
</dbReference>
<comment type="similarity">
    <text evidence="1">Belongs to the UPF0332 family.</text>
</comment>
<accession>A0A1V1NSD7</accession>
<dbReference type="InterPro" id="IPR052226">
    <property type="entry name" value="UPF0332_toxin"/>
</dbReference>
<comment type="caution">
    <text evidence="3">The sequence shown here is derived from an EMBL/GenBank/DDBJ whole genome shotgun (WGS) entry which is preliminary data.</text>
</comment>
<dbReference type="Proteomes" id="UP000189670">
    <property type="component" value="Unassembled WGS sequence"/>
</dbReference>
<organism evidence="3 4">
    <name type="scientific">Candidatus Magnetoglobus multicellularis str. Araruama</name>
    <dbReference type="NCBI Taxonomy" id="890399"/>
    <lineage>
        <taxon>Bacteria</taxon>
        <taxon>Pseudomonadati</taxon>
        <taxon>Thermodesulfobacteriota</taxon>
        <taxon>Desulfobacteria</taxon>
        <taxon>Desulfobacterales</taxon>
        <taxon>Desulfobacteraceae</taxon>
        <taxon>Candidatus Magnetoglobus</taxon>
    </lineage>
</organism>
<dbReference type="PANTHER" id="PTHR36565">
    <property type="entry name" value="UPF0332 PROTEIN TM_1000"/>
    <property type="match status" value="1"/>
</dbReference>